<organism evidence="7 8">
    <name type="scientific">Psittacicella hinzii</name>
    <dbReference type="NCBI Taxonomy" id="2028575"/>
    <lineage>
        <taxon>Bacteria</taxon>
        <taxon>Pseudomonadati</taxon>
        <taxon>Pseudomonadota</taxon>
        <taxon>Gammaproteobacteria</taxon>
        <taxon>Pasteurellales</taxon>
        <taxon>Psittacicellaceae</taxon>
        <taxon>Psittacicella</taxon>
    </lineage>
</organism>
<evidence type="ECO:0000256" key="6">
    <source>
        <dbReference type="RuleBase" id="RU004379"/>
    </source>
</evidence>
<evidence type="ECO:0000256" key="4">
    <source>
        <dbReference type="ARBA" id="ARBA00022989"/>
    </source>
</evidence>
<dbReference type="Proteomes" id="UP000265916">
    <property type="component" value="Unassembled WGS sequence"/>
</dbReference>
<feature type="transmembrane region" description="Helical" evidence="6">
    <location>
        <begin position="80"/>
        <end position="101"/>
    </location>
</feature>
<sequence>MALNDITRAGSYTYYDVRSVVLRKAFTLLGVSVIAAIATGYLALLTNFVNPTFSLIAFIAVFAGSFIIPNLNDGPVGYSAVVITGGLLGVAIVPSVAFYIGMGGVGVVVNALVATAAIFISLAAYAVITKKDFTRIGGILTVALLAAVVVGLLNAFFIHSNIVSLGLAYLVALVSCGLILYRLSIAVNSGIMSVTQLAFGLLIDVYNLFTSLLRIFASRD</sequence>
<comment type="caution">
    <text evidence="7">The sequence shown here is derived from an EMBL/GenBank/DDBJ whole genome shotgun (WGS) entry which is preliminary data.</text>
</comment>
<evidence type="ECO:0000256" key="3">
    <source>
        <dbReference type="ARBA" id="ARBA00022692"/>
    </source>
</evidence>
<gene>
    <name evidence="7" type="ORF">CKF58_07075</name>
</gene>
<evidence type="ECO:0000313" key="8">
    <source>
        <dbReference type="Proteomes" id="UP000265916"/>
    </source>
</evidence>
<feature type="transmembrane region" description="Helical" evidence="6">
    <location>
        <begin position="107"/>
        <end position="127"/>
    </location>
</feature>
<dbReference type="AlphaFoldDB" id="A0A3A1YCL0"/>
<comment type="similarity">
    <text evidence="2 6">Belongs to the BI1 family.</text>
</comment>
<evidence type="ECO:0000256" key="5">
    <source>
        <dbReference type="ARBA" id="ARBA00023136"/>
    </source>
</evidence>
<keyword evidence="4 6" id="KW-1133">Transmembrane helix</keyword>
<feature type="transmembrane region" description="Helical" evidence="6">
    <location>
        <begin position="139"/>
        <end position="159"/>
    </location>
</feature>
<evidence type="ECO:0000256" key="1">
    <source>
        <dbReference type="ARBA" id="ARBA00004141"/>
    </source>
</evidence>
<feature type="transmembrane region" description="Helical" evidence="6">
    <location>
        <begin position="165"/>
        <end position="185"/>
    </location>
</feature>
<keyword evidence="3 6" id="KW-0812">Transmembrane</keyword>
<proteinExistence type="inferred from homology"/>
<comment type="subcellular location">
    <subcellularLocation>
        <location evidence="1">Membrane</location>
        <topology evidence="1">Multi-pass membrane protein</topology>
    </subcellularLocation>
</comment>
<feature type="transmembrane region" description="Helical" evidence="6">
    <location>
        <begin position="197"/>
        <end position="217"/>
    </location>
</feature>
<dbReference type="GO" id="GO:0005886">
    <property type="term" value="C:plasma membrane"/>
    <property type="evidence" value="ECO:0007669"/>
    <property type="project" value="TreeGrafter"/>
</dbReference>
<keyword evidence="5 6" id="KW-0472">Membrane</keyword>
<dbReference type="Pfam" id="PF01027">
    <property type="entry name" value="Bax1-I"/>
    <property type="match status" value="1"/>
</dbReference>
<dbReference type="OrthoDB" id="9813298at2"/>
<dbReference type="InterPro" id="IPR006214">
    <property type="entry name" value="Bax_inhibitor_1-related"/>
</dbReference>
<evidence type="ECO:0000313" key="7">
    <source>
        <dbReference type="EMBL" id="RIY35106.1"/>
    </source>
</evidence>
<dbReference type="PANTHER" id="PTHR23291">
    <property type="entry name" value="BAX INHIBITOR-RELATED"/>
    <property type="match status" value="1"/>
</dbReference>
<feature type="transmembrane region" description="Helical" evidence="6">
    <location>
        <begin position="48"/>
        <end position="68"/>
    </location>
</feature>
<dbReference type="RefSeq" id="WP_119532390.1">
    <property type="nucleotide sequence ID" value="NZ_JBHSSP010000026.1"/>
</dbReference>
<accession>A0A3A1YCL0</accession>
<dbReference type="PANTHER" id="PTHR23291:SF50">
    <property type="entry name" value="PROTEIN LIFEGUARD 4"/>
    <property type="match status" value="1"/>
</dbReference>
<feature type="transmembrane region" description="Helical" evidence="6">
    <location>
        <begin position="21"/>
        <end position="42"/>
    </location>
</feature>
<keyword evidence="8" id="KW-1185">Reference proteome</keyword>
<dbReference type="EMBL" id="NRJG01000150">
    <property type="protein sequence ID" value="RIY35106.1"/>
    <property type="molecule type" value="Genomic_DNA"/>
</dbReference>
<reference evidence="7 8" key="1">
    <citation type="submission" date="2017-08" db="EMBL/GenBank/DDBJ databases">
        <title>Reclassification of Bisgaard taxon 37 and 44.</title>
        <authorList>
            <person name="Christensen H."/>
        </authorList>
    </citation>
    <scope>NUCLEOTIDE SEQUENCE [LARGE SCALE GENOMIC DNA]</scope>
    <source>
        <strain evidence="7 8">111</strain>
    </source>
</reference>
<evidence type="ECO:0008006" key="9">
    <source>
        <dbReference type="Google" id="ProtNLM"/>
    </source>
</evidence>
<evidence type="ECO:0000256" key="2">
    <source>
        <dbReference type="ARBA" id="ARBA00010350"/>
    </source>
</evidence>
<name>A0A3A1YCL0_9GAMM</name>
<protein>
    <recommendedName>
        <fullName evidence="9">Modulator of FtsH protease</fullName>
    </recommendedName>
</protein>